<dbReference type="Gene3D" id="3.30.1330.60">
    <property type="entry name" value="OmpA-like domain"/>
    <property type="match status" value="1"/>
</dbReference>
<feature type="domain" description="OmpA-like" evidence="5">
    <location>
        <begin position="163"/>
        <end position="281"/>
    </location>
</feature>
<dbReference type="RefSeq" id="WP_130416497.1">
    <property type="nucleotide sequence ID" value="NZ_SGWX01000001.1"/>
</dbReference>
<evidence type="ECO:0000256" key="3">
    <source>
        <dbReference type="ARBA" id="ARBA00023237"/>
    </source>
</evidence>
<keyword evidence="7" id="KW-1185">Reference proteome</keyword>
<dbReference type="PANTHER" id="PTHR30329:SF21">
    <property type="entry name" value="LIPOPROTEIN YIAD-RELATED"/>
    <property type="match status" value="1"/>
</dbReference>
<dbReference type="PANTHER" id="PTHR30329">
    <property type="entry name" value="STATOR ELEMENT OF FLAGELLAR MOTOR COMPLEX"/>
    <property type="match status" value="1"/>
</dbReference>
<dbReference type="AlphaFoldDB" id="A0A4Q7MA36"/>
<protein>
    <submittedName>
        <fullName evidence="6">Outer membrane protein OmpA-like peptidoglycan-associated protein</fullName>
    </submittedName>
</protein>
<comment type="subcellular location">
    <subcellularLocation>
        <location evidence="1">Cell outer membrane</location>
    </subcellularLocation>
</comment>
<gene>
    <name evidence="6" type="ORF">EV386_3447</name>
</gene>
<reference evidence="6 7" key="1">
    <citation type="submission" date="2019-02" db="EMBL/GenBank/DDBJ databases">
        <title>Sequencing the genomes of 1000 actinobacteria strains.</title>
        <authorList>
            <person name="Klenk H.-P."/>
        </authorList>
    </citation>
    <scope>NUCLEOTIDE SEQUENCE [LARGE SCALE GENOMIC DNA]</scope>
    <source>
        <strain evidence="6 7">DSM 16932</strain>
    </source>
</reference>
<dbReference type="CDD" id="cd07185">
    <property type="entry name" value="OmpA_C-like"/>
    <property type="match status" value="1"/>
</dbReference>
<dbReference type="GO" id="GO:0009279">
    <property type="term" value="C:cell outer membrane"/>
    <property type="evidence" value="ECO:0007669"/>
    <property type="project" value="UniProtKB-SubCell"/>
</dbReference>
<proteinExistence type="predicted"/>
<dbReference type="SUPFAM" id="SSF103088">
    <property type="entry name" value="OmpA-like"/>
    <property type="match status" value="1"/>
</dbReference>
<name>A0A4Q7MA36_9MICO</name>
<dbReference type="Proteomes" id="UP000293852">
    <property type="component" value="Unassembled WGS sequence"/>
</dbReference>
<dbReference type="PROSITE" id="PS51123">
    <property type="entry name" value="OMPA_2"/>
    <property type="match status" value="1"/>
</dbReference>
<dbReference type="InterPro" id="IPR036737">
    <property type="entry name" value="OmpA-like_sf"/>
</dbReference>
<accession>A0A4Q7MA36</accession>
<evidence type="ECO:0000259" key="5">
    <source>
        <dbReference type="PROSITE" id="PS51123"/>
    </source>
</evidence>
<evidence type="ECO:0000256" key="2">
    <source>
        <dbReference type="ARBA" id="ARBA00023136"/>
    </source>
</evidence>
<organism evidence="6 7">
    <name type="scientific">Xylanimonas ulmi</name>
    <dbReference type="NCBI Taxonomy" id="228973"/>
    <lineage>
        <taxon>Bacteria</taxon>
        <taxon>Bacillati</taxon>
        <taxon>Actinomycetota</taxon>
        <taxon>Actinomycetes</taxon>
        <taxon>Micrococcales</taxon>
        <taxon>Promicromonosporaceae</taxon>
        <taxon>Xylanimonas</taxon>
    </lineage>
</organism>
<dbReference type="InterPro" id="IPR006664">
    <property type="entry name" value="OMP_bac"/>
</dbReference>
<comment type="caution">
    <text evidence="6">The sequence shown here is derived from an EMBL/GenBank/DDBJ whole genome shotgun (WGS) entry which is preliminary data.</text>
</comment>
<sequence>MERAYYGVDLRVTVRPVEVRDGVAAVWIDYAVQGDADVDRGRRHLIGLAVSGAEASFTHAVRLVEEGRVMPVASTRDGLASAVDSGSFRSGEPRTGVSLHAAPSGESVGVLIPIVGFVADVPVREAGEVFDDVVGQVGEPADASAYELRSYVVGERSAASVEGETSTVTLRSDVLFGSDESALSAQADAALAEAAERIKAAAAGGEVSVVGHTDDVDTEEYNQGLSQRRAASVADRLGGLLGGQYTISAEGRGESEPVAEGTSPEARAANRRVEVAFTGRISVESGVEGELVQTAAPTSSGLDPVTYVARSVGTSYTARVVEVVRTDVGLVGTLRIASDPGDKFPIDSMGGRGSGPAHERGFRAVPRVTGAHSLSLLTPGERVMPWDYEVPDGVGLAQGRRLLGDEVEPFASGPGFLATVVWPDTGQDTVTIDVPDWFRITDVPVTEPR</sequence>
<keyword evidence="3" id="KW-0998">Cell outer membrane</keyword>
<keyword evidence="2 4" id="KW-0472">Membrane</keyword>
<evidence type="ECO:0000256" key="4">
    <source>
        <dbReference type="PROSITE-ProRule" id="PRU00473"/>
    </source>
</evidence>
<dbReference type="PRINTS" id="PR01021">
    <property type="entry name" value="OMPADOMAIN"/>
</dbReference>
<dbReference type="InterPro" id="IPR050330">
    <property type="entry name" value="Bact_OuterMem_StrucFunc"/>
</dbReference>
<dbReference type="InterPro" id="IPR006665">
    <property type="entry name" value="OmpA-like"/>
</dbReference>
<dbReference type="EMBL" id="SGWX01000001">
    <property type="protein sequence ID" value="RZS63089.1"/>
    <property type="molecule type" value="Genomic_DNA"/>
</dbReference>
<dbReference type="OrthoDB" id="5186344at2"/>
<dbReference type="Pfam" id="PF00691">
    <property type="entry name" value="OmpA"/>
    <property type="match status" value="1"/>
</dbReference>
<evidence type="ECO:0000313" key="7">
    <source>
        <dbReference type="Proteomes" id="UP000293852"/>
    </source>
</evidence>
<evidence type="ECO:0000313" key="6">
    <source>
        <dbReference type="EMBL" id="RZS63089.1"/>
    </source>
</evidence>
<evidence type="ECO:0000256" key="1">
    <source>
        <dbReference type="ARBA" id="ARBA00004442"/>
    </source>
</evidence>